<feature type="region of interest" description="Disordered" evidence="1">
    <location>
        <begin position="60"/>
        <end position="111"/>
    </location>
</feature>
<accession>A0AAE0LD37</accession>
<evidence type="ECO:0000313" key="3">
    <source>
        <dbReference type="Proteomes" id="UP001190700"/>
    </source>
</evidence>
<proteinExistence type="predicted"/>
<gene>
    <name evidence="2" type="ORF">CYMTET_11158</name>
</gene>
<name>A0AAE0LD37_9CHLO</name>
<dbReference type="AlphaFoldDB" id="A0AAE0LD37"/>
<protein>
    <submittedName>
        <fullName evidence="2">Uncharacterized protein</fullName>
    </submittedName>
</protein>
<evidence type="ECO:0000256" key="1">
    <source>
        <dbReference type="SAM" id="MobiDB-lite"/>
    </source>
</evidence>
<comment type="caution">
    <text evidence="2">The sequence shown here is derived from an EMBL/GenBank/DDBJ whole genome shotgun (WGS) entry which is preliminary data.</text>
</comment>
<dbReference type="Proteomes" id="UP001190700">
    <property type="component" value="Unassembled WGS sequence"/>
</dbReference>
<feature type="compositionally biased region" description="Low complexity" evidence="1">
    <location>
        <begin position="132"/>
        <end position="160"/>
    </location>
</feature>
<keyword evidence="3" id="KW-1185">Reference proteome</keyword>
<evidence type="ECO:0000313" key="2">
    <source>
        <dbReference type="EMBL" id="KAK3281026.1"/>
    </source>
</evidence>
<sequence length="176" mass="18102">MSAAINQFELGRNLGDISGAVQTLEAIVEVTKSLPTAFIQEYGQPPNWFSNRQVIAIASDSEDENYITPPPPPPPSKKRRNNTAKCALPFDSPGASEVAPGASTAGAAEVPPGVHTMEIAMVTPPTGELVLPPTEANPSSEASPPPAAVVTASPAATVANDEAPIAVAPTGRWTKA</sequence>
<feature type="region of interest" description="Disordered" evidence="1">
    <location>
        <begin position="126"/>
        <end position="176"/>
    </location>
</feature>
<reference evidence="2 3" key="1">
    <citation type="journal article" date="2015" name="Genome Biol. Evol.">
        <title>Comparative Genomics of a Bacterivorous Green Alga Reveals Evolutionary Causalities and Consequences of Phago-Mixotrophic Mode of Nutrition.</title>
        <authorList>
            <person name="Burns J.A."/>
            <person name="Paasch A."/>
            <person name="Narechania A."/>
            <person name="Kim E."/>
        </authorList>
    </citation>
    <scope>NUCLEOTIDE SEQUENCE [LARGE SCALE GENOMIC DNA]</scope>
    <source>
        <strain evidence="2 3">PLY_AMNH</strain>
    </source>
</reference>
<dbReference type="EMBL" id="LGRX02004083">
    <property type="protein sequence ID" value="KAK3281026.1"/>
    <property type="molecule type" value="Genomic_DNA"/>
</dbReference>
<organism evidence="2 3">
    <name type="scientific">Cymbomonas tetramitiformis</name>
    <dbReference type="NCBI Taxonomy" id="36881"/>
    <lineage>
        <taxon>Eukaryota</taxon>
        <taxon>Viridiplantae</taxon>
        <taxon>Chlorophyta</taxon>
        <taxon>Pyramimonadophyceae</taxon>
        <taxon>Pyramimonadales</taxon>
        <taxon>Pyramimonadaceae</taxon>
        <taxon>Cymbomonas</taxon>
    </lineage>
</organism>